<proteinExistence type="predicted"/>
<comment type="caution">
    <text evidence="2">The sequence shown here is derived from an EMBL/GenBank/DDBJ whole genome shotgun (WGS) entry which is preliminary data.</text>
</comment>
<gene>
    <name evidence="2" type="ORF">N656DRAFT_773619</name>
</gene>
<feature type="compositionally biased region" description="Pro residues" evidence="1">
    <location>
        <begin position="28"/>
        <end position="40"/>
    </location>
</feature>
<evidence type="ECO:0000313" key="3">
    <source>
        <dbReference type="Proteomes" id="UP001302812"/>
    </source>
</evidence>
<sequence length="627" mass="69999">MAKNGTITSFFKSVVVDQKVEPENSRPPASPTPPRSPSPLPQLFSSSPPVPVPAVRDRGTVIKGSDDEDDDFDSDDDEFPDLFTKPSVSILPSLPSRKDGAGLYATPKAKRRALAFHSSPLTINTKHKFDIKALLKHAEVDSAIEENEQRTAALLDPASPTAHRDAASTAEPTSLHDAMLDVLSDLEDIQNEGNRGRLLQAVKRTEATARRKEWYFFDPQGQVNSSAIEVRQGFPKAAATGAWAFLGPEKSRAEFFEDGLAYHVQCKTYDLPDEIFLWVLNETPHAKPRKLQDEYLRLLGVCPDQAGRLMDEGVIVQLFRDLGASERALAARSQPSGSSGQGAPYPEHEWIRLQAVLRILTETAHGLKVQPLTRAMAILLRLGMDNIVRGNQSIATTYQDALCQIALAVPWKAWNSFCGDVTDSLYSHTPEASLRWNAVSSIPLLHPQLVELRRRLALVFVFDDPQRAYSRPEDTFSLRSVINRLDQAHEFVPDRNNTDYFELLALSEMLSVAIGDGAQPDSSASPDVVKQYNADVDEVAHRIKLIWSNIHEQGAAYMSRLEARVQLRDFERKLLHVVRTRPPPKEDIFGLEPTEDDIERPRQQQFMTKFLAKNQPAPKTPERGREG</sequence>
<reference evidence="2" key="1">
    <citation type="journal article" date="2023" name="Mol. Phylogenet. Evol.">
        <title>Genome-scale phylogeny and comparative genomics of the fungal order Sordariales.</title>
        <authorList>
            <person name="Hensen N."/>
            <person name="Bonometti L."/>
            <person name="Westerberg I."/>
            <person name="Brannstrom I.O."/>
            <person name="Guillou S."/>
            <person name="Cros-Aarteil S."/>
            <person name="Calhoun S."/>
            <person name="Haridas S."/>
            <person name="Kuo A."/>
            <person name="Mondo S."/>
            <person name="Pangilinan J."/>
            <person name="Riley R."/>
            <person name="LaButti K."/>
            <person name="Andreopoulos B."/>
            <person name="Lipzen A."/>
            <person name="Chen C."/>
            <person name="Yan M."/>
            <person name="Daum C."/>
            <person name="Ng V."/>
            <person name="Clum A."/>
            <person name="Steindorff A."/>
            <person name="Ohm R.A."/>
            <person name="Martin F."/>
            <person name="Silar P."/>
            <person name="Natvig D.O."/>
            <person name="Lalanne C."/>
            <person name="Gautier V."/>
            <person name="Ament-Velasquez S.L."/>
            <person name="Kruys A."/>
            <person name="Hutchinson M.I."/>
            <person name="Powell A.J."/>
            <person name="Barry K."/>
            <person name="Miller A.N."/>
            <person name="Grigoriev I.V."/>
            <person name="Debuchy R."/>
            <person name="Gladieux P."/>
            <person name="Hiltunen Thoren M."/>
            <person name="Johannesson H."/>
        </authorList>
    </citation>
    <scope>NUCLEOTIDE SEQUENCE</scope>
    <source>
        <strain evidence="2">CBS 508.74</strain>
    </source>
</reference>
<accession>A0AAN6YX94</accession>
<feature type="region of interest" description="Disordered" evidence="1">
    <location>
        <begin position="18"/>
        <end position="86"/>
    </location>
</feature>
<feature type="compositionally biased region" description="Acidic residues" evidence="1">
    <location>
        <begin position="66"/>
        <end position="80"/>
    </location>
</feature>
<dbReference type="EMBL" id="MU853332">
    <property type="protein sequence ID" value="KAK4117470.1"/>
    <property type="molecule type" value="Genomic_DNA"/>
</dbReference>
<dbReference type="AlphaFoldDB" id="A0AAN6YX94"/>
<evidence type="ECO:0000256" key="1">
    <source>
        <dbReference type="SAM" id="MobiDB-lite"/>
    </source>
</evidence>
<name>A0AAN6YX94_9PEZI</name>
<dbReference type="Proteomes" id="UP001302812">
    <property type="component" value="Unassembled WGS sequence"/>
</dbReference>
<keyword evidence="3" id="KW-1185">Reference proteome</keyword>
<dbReference type="GeneID" id="89938220"/>
<evidence type="ECO:0000313" key="2">
    <source>
        <dbReference type="EMBL" id="KAK4117470.1"/>
    </source>
</evidence>
<protein>
    <submittedName>
        <fullName evidence="2">Uncharacterized protein</fullName>
    </submittedName>
</protein>
<dbReference type="RefSeq" id="XP_064675040.1">
    <property type="nucleotide sequence ID" value="XM_064814095.1"/>
</dbReference>
<organism evidence="2 3">
    <name type="scientific">Canariomyces notabilis</name>
    <dbReference type="NCBI Taxonomy" id="2074819"/>
    <lineage>
        <taxon>Eukaryota</taxon>
        <taxon>Fungi</taxon>
        <taxon>Dikarya</taxon>
        <taxon>Ascomycota</taxon>
        <taxon>Pezizomycotina</taxon>
        <taxon>Sordariomycetes</taxon>
        <taxon>Sordariomycetidae</taxon>
        <taxon>Sordariales</taxon>
        <taxon>Chaetomiaceae</taxon>
        <taxon>Canariomyces</taxon>
    </lineage>
</organism>
<reference evidence="2" key="2">
    <citation type="submission" date="2023-05" db="EMBL/GenBank/DDBJ databases">
        <authorList>
            <consortium name="Lawrence Berkeley National Laboratory"/>
            <person name="Steindorff A."/>
            <person name="Hensen N."/>
            <person name="Bonometti L."/>
            <person name="Westerberg I."/>
            <person name="Brannstrom I.O."/>
            <person name="Guillou S."/>
            <person name="Cros-Aarteil S."/>
            <person name="Calhoun S."/>
            <person name="Haridas S."/>
            <person name="Kuo A."/>
            <person name="Mondo S."/>
            <person name="Pangilinan J."/>
            <person name="Riley R."/>
            <person name="Labutti K."/>
            <person name="Andreopoulos B."/>
            <person name="Lipzen A."/>
            <person name="Chen C."/>
            <person name="Yanf M."/>
            <person name="Daum C."/>
            <person name="Ng V."/>
            <person name="Clum A."/>
            <person name="Ohm R."/>
            <person name="Martin F."/>
            <person name="Silar P."/>
            <person name="Natvig D."/>
            <person name="Lalanne C."/>
            <person name="Gautier V."/>
            <person name="Ament-Velasquez S.L."/>
            <person name="Kruys A."/>
            <person name="Hutchinson M.I."/>
            <person name="Powell A.J."/>
            <person name="Barry K."/>
            <person name="Miller A.N."/>
            <person name="Grigoriev I.V."/>
            <person name="Debuchy R."/>
            <person name="Gladieux P."/>
            <person name="Thoren M.H."/>
            <person name="Johannesson H."/>
        </authorList>
    </citation>
    <scope>NUCLEOTIDE SEQUENCE</scope>
    <source>
        <strain evidence="2">CBS 508.74</strain>
    </source>
</reference>